<dbReference type="PROSITE" id="PS50021">
    <property type="entry name" value="CH"/>
    <property type="match status" value="1"/>
</dbReference>
<proteinExistence type="predicted"/>
<dbReference type="PANTHER" id="PTHR23167:SF51">
    <property type="entry name" value="[F-ACTIN]-MONOOXYGENASE MICAL3"/>
    <property type="match status" value="1"/>
</dbReference>
<dbReference type="Proteomes" id="UP000770717">
    <property type="component" value="Unassembled WGS sequence"/>
</dbReference>
<dbReference type="FunFam" id="1.10.418.10:FF:000026">
    <property type="entry name" value="protein-methionine sulfoxide oxidase MICAL3 isoform X1"/>
    <property type="match status" value="1"/>
</dbReference>
<dbReference type="EMBL" id="WNTK01021258">
    <property type="protein sequence ID" value="KAG9461455.1"/>
    <property type="molecule type" value="Genomic_DNA"/>
</dbReference>
<name>A0A8J6E3M1_ELECQ</name>
<dbReference type="SUPFAM" id="SSF47576">
    <property type="entry name" value="Calponin-homology domain, CH-domain"/>
    <property type="match status" value="1"/>
</dbReference>
<organism evidence="2 3">
    <name type="scientific">Eleutherodactylus coqui</name>
    <name type="common">Puerto Rican coqui</name>
    <dbReference type="NCBI Taxonomy" id="57060"/>
    <lineage>
        <taxon>Eukaryota</taxon>
        <taxon>Metazoa</taxon>
        <taxon>Chordata</taxon>
        <taxon>Craniata</taxon>
        <taxon>Vertebrata</taxon>
        <taxon>Euteleostomi</taxon>
        <taxon>Amphibia</taxon>
        <taxon>Batrachia</taxon>
        <taxon>Anura</taxon>
        <taxon>Neobatrachia</taxon>
        <taxon>Hyloidea</taxon>
        <taxon>Eleutherodactylidae</taxon>
        <taxon>Eleutherodactylinae</taxon>
        <taxon>Eleutherodactylus</taxon>
        <taxon>Eleutherodactylus</taxon>
    </lineage>
</organism>
<protein>
    <recommendedName>
        <fullName evidence="1">Calponin-homology (CH) domain-containing protein</fullName>
    </recommendedName>
</protein>
<feature type="non-terminal residue" evidence="2">
    <location>
        <position position="197"/>
    </location>
</feature>
<dbReference type="InterPro" id="IPR001715">
    <property type="entry name" value="CH_dom"/>
</dbReference>
<keyword evidence="3" id="KW-1185">Reference proteome</keyword>
<dbReference type="Pfam" id="PF00307">
    <property type="entry name" value="CH"/>
    <property type="match status" value="1"/>
</dbReference>
<dbReference type="SMART" id="SM00033">
    <property type="entry name" value="CH"/>
    <property type="match status" value="1"/>
</dbReference>
<evidence type="ECO:0000313" key="3">
    <source>
        <dbReference type="Proteomes" id="UP000770717"/>
    </source>
</evidence>
<reference evidence="2" key="1">
    <citation type="thesis" date="2020" institute="ProQuest LLC" country="789 East Eisenhower Parkway, Ann Arbor, MI, USA">
        <title>Comparative Genomics and Chromosome Evolution.</title>
        <authorList>
            <person name="Mudd A.B."/>
        </authorList>
    </citation>
    <scope>NUCLEOTIDE SEQUENCE</scope>
    <source>
        <strain evidence="2">HN-11 Male</strain>
        <tissue evidence="2">Kidney and liver</tissue>
    </source>
</reference>
<evidence type="ECO:0000313" key="2">
    <source>
        <dbReference type="EMBL" id="KAG9461455.1"/>
    </source>
</evidence>
<accession>A0A8J6E3M1</accession>
<gene>
    <name evidence="2" type="ORF">GDO78_016835</name>
</gene>
<dbReference type="AlphaFoldDB" id="A0A8J6E3M1"/>
<evidence type="ECO:0000259" key="1">
    <source>
        <dbReference type="PROSITE" id="PS50021"/>
    </source>
</evidence>
<dbReference type="PANTHER" id="PTHR23167">
    <property type="entry name" value="CALPONIN HOMOLOGY DOMAIN-CONTAINING PROTEIN DDB_G0272472-RELATED"/>
    <property type="match status" value="1"/>
</dbReference>
<dbReference type="InterPro" id="IPR036872">
    <property type="entry name" value="CH_dom_sf"/>
</dbReference>
<dbReference type="Gene3D" id="1.10.418.10">
    <property type="entry name" value="Calponin-like domain"/>
    <property type="match status" value="1"/>
</dbReference>
<dbReference type="OrthoDB" id="9071331at2759"/>
<dbReference type="InterPro" id="IPR036188">
    <property type="entry name" value="FAD/NAD-bd_sf"/>
</dbReference>
<dbReference type="Gene3D" id="3.50.50.60">
    <property type="entry name" value="FAD/NAD(P)-binding domain"/>
    <property type="match status" value="1"/>
</dbReference>
<dbReference type="InterPro" id="IPR050540">
    <property type="entry name" value="F-actin_Monoox_Mical"/>
</dbReference>
<comment type="caution">
    <text evidence="2">The sequence shown here is derived from an EMBL/GenBank/DDBJ whole genome shotgun (WGS) entry which is preliminary data.</text>
</comment>
<sequence>RESIYRLLPQTTPENVSKNFSQYCTDPTTRYPNVNLQFLRPTQVRHLYYTGEMKDVNLEIGNLVNAQRTPRLGRNESVARTSKLLSWCQKQTEGYTGVSVTDLTMSWKSGLALCAIIHWYRPELIDFGSLDERNVEKNNQLAFDTAERELGISPIMTGKEMASVGEPDKLSMVVYLSQFYEMFKETTNSGKRAGDGS</sequence>
<feature type="domain" description="Calponin-homology (CH)" evidence="1">
    <location>
        <begin position="78"/>
        <end position="184"/>
    </location>
</feature>